<reference evidence="3" key="1">
    <citation type="submission" date="2016-11" db="UniProtKB">
        <authorList>
            <consortium name="WormBaseParasite"/>
        </authorList>
    </citation>
    <scope>IDENTIFICATION</scope>
</reference>
<evidence type="ECO:0000313" key="3">
    <source>
        <dbReference type="WBParaSite" id="maker-uti_cns_0002073-snap-gene-0.10-mRNA-1"/>
    </source>
</evidence>
<dbReference type="PANTHER" id="PTHR13357">
    <property type="entry name" value="SH3 ADAPTER PROTEIN SPIN90 NCK INTERACTING PROTEIN WITH SH3 DOMAIN"/>
    <property type="match status" value="1"/>
</dbReference>
<keyword evidence="2" id="KW-1185">Reference proteome</keyword>
<accession>A0A1I8GJS1</accession>
<evidence type="ECO:0000259" key="1">
    <source>
        <dbReference type="Pfam" id="PF09431"/>
    </source>
</evidence>
<sequence length="203" mass="22591">ALNEQLFANLFNLLASEDSQFGDSDESLVQPIADFCLAANSLSGNCETTSSFAALPTHERPLFRALLANQSASRPFTEYLLMVFNRSEDPTALLSHSPPARDSVLQMLIDLFGHESTIGVFYTNDVHVMLEITCRLLDRSSVQCKILPPVLQLLSLFSISRRYGDLLARQSSLREALRRLLAQEELDSNLATECRNLLQAVSK</sequence>
<dbReference type="PANTHER" id="PTHR13357:SF1">
    <property type="entry name" value="NCK-INTERACTING PROTEIN WITH SH3 DOMAIN"/>
    <property type="match status" value="1"/>
</dbReference>
<evidence type="ECO:0000313" key="2">
    <source>
        <dbReference type="Proteomes" id="UP000095280"/>
    </source>
</evidence>
<dbReference type="Proteomes" id="UP000095280">
    <property type="component" value="Unplaced"/>
</dbReference>
<name>A0A1I8GJS1_9PLAT</name>
<protein>
    <submittedName>
        <fullName evidence="3">DUF2013 domain-containing protein</fullName>
    </submittedName>
</protein>
<dbReference type="GO" id="GO:0071933">
    <property type="term" value="F:Arp2/3 complex binding"/>
    <property type="evidence" value="ECO:0007669"/>
    <property type="project" value="TreeGrafter"/>
</dbReference>
<organism evidence="2 3">
    <name type="scientific">Macrostomum lignano</name>
    <dbReference type="NCBI Taxonomy" id="282301"/>
    <lineage>
        <taxon>Eukaryota</taxon>
        <taxon>Metazoa</taxon>
        <taxon>Spiralia</taxon>
        <taxon>Lophotrochozoa</taxon>
        <taxon>Platyhelminthes</taxon>
        <taxon>Rhabditophora</taxon>
        <taxon>Macrostomorpha</taxon>
        <taxon>Macrostomida</taxon>
        <taxon>Macrostomidae</taxon>
        <taxon>Macrostomum</taxon>
    </lineage>
</organism>
<proteinExistence type="predicted"/>
<dbReference type="InterPro" id="IPR030125">
    <property type="entry name" value="SPIN90/Ldb17"/>
</dbReference>
<dbReference type="WBParaSite" id="maker-uti_cns_0002073-snap-gene-0.10-mRNA-1">
    <property type="protein sequence ID" value="maker-uti_cns_0002073-snap-gene-0.10-mRNA-1"/>
    <property type="gene ID" value="maker-uti_cns_0002073-snap-gene-0.10"/>
</dbReference>
<dbReference type="AlphaFoldDB" id="A0A1I8GJS1"/>
<dbReference type="Pfam" id="PF09431">
    <property type="entry name" value="SPIN90_LRD"/>
    <property type="match status" value="1"/>
</dbReference>
<feature type="domain" description="SPIN90/Ldb17 leucine-rich" evidence="1">
    <location>
        <begin position="50"/>
        <end position="142"/>
    </location>
</feature>
<dbReference type="GO" id="GO:0006897">
    <property type="term" value="P:endocytosis"/>
    <property type="evidence" value="ECO:0007669"/>
    <property type="project" value="TreeGrafter"/>
</dbReference>
<dbReference type="InterPro" id="IPR018556">
    <property type="entry name" value="SPIN90/Ldb17_LRD"/>
</dbReference>